<reference evidence="2 3" key="1">
    <citation type="journal article" date="2013" name="BMC Genomics">
        <title>Genomics-driven discovery of the pneumocandin biosynthetic gene cluster in the fungus Glarea lozoyensis.</title>
        <authorList>
            <person name="Chen L."/>
            <person name="Yue Q."/>
            <person name="Zhang X."/>
            <person name="Xiang M."/>
            <person name="Wang C."/>
            <person name="Li S."/>
            <person name="Che Y."/>
            <person name="Ortiz-Lopez F.J."/>
            <person name="Bills G.F."/>
            <person name="Liu X."/>
            <person name="An Z."/>
        </authorList>
    </citation>
    <scope>NUCLEOTIDE SEQUENCE [LARGE SCALE GENOMIC DNA]</scope>
    <source>
        <strain evidence="3">ATCC 20868 / MF5171</strain>
    </source>
</reference>
<evidence type="ECO:0000313" key="3">
    <source>
        <dbReference type="Proteomes" id="UP000016922"/>
    </source>
</evidence>
<name>S3E9G3_GLAL2</name>
<evidence type="ECO:0000313" key="2">
    <source>
        <dbReference type="EMBL" id="EPE34943.1"/>
    </source>
</evidence>
<dbReference type="OrthoDB" id="10370796at2759"/>
<dbReference type="AlphaFoldDB" id="S3E9G3"/>
<feature type="region of interest" description="Disordered" evidence="1">
    <location>
        <begin position="108"/>
        <end position="177"/>
    </location>
</feature>
<gene>
    <name evidence="2" type="ORF">GLAREA_10638</name>
</gene>
<dbReference type="RefSeq" id="XP_008077930.1">
    <property type="nucleotide sequence ID" value="XM_008079739.1"/>
</dbReference>
<feature type="compositionally biased region" description="Polar residues" evidence="1">
    <location>
        <begin position="138"/>
        <end position="165"/>
    </location>
</feature>
<dbReference type="KEGG" id="glz:GLAREA_10638"/>
<dbReference type="Proteomes" id="UP000016922">
    <property type="component" value="Unassembled WGS sequence"/>
</dbReference>
<proteinExistence type="predicted"/>
<organism evidence="2 3">
    <name type="scientific">Glarea lozoyensis (strain ATCC 20868 / MF5171)</name>
    <dbReference type="NCBI Taxonomy" id="1116229"/>
    <lineage>
        <taxon>Eukaryota</taxon>
        <taxon>Fungi</taxon>
        <taxon>Dikarya</taxon>
        <taxon>Ascomycota</taxon>
        <taxon>Pezizomycotina</taxon>
        <taxon>Leotiomycetes</taxon>
        <taxon>Helotiales</taxon>
        <taxon>Helotiaceae</taxon>
        <taxon>Glarea</taxon>
    </lineage>
</organism>
<dbReference type="HOGENOM" id="CLU_129972_0_0_1"/>
<protein>
    <submittedName>
        <fullName evidence="2">Uncharacterized protein</fullName>
    </submittedName>
</protein>
<sequence length="177" mass="20576">MLIDYETAFLKRPNPLEEMIPVPTTLSEKIFIMLRALLKRLLTKARKMSSPLPAGSESPNHRETTMQMECAVSNEIVKQKAKSNTTPGFYTTTHALESWRHPFKQTVPLQKRQQDQYTPFKPNVPLREKHQDQREWRQNSQQRTQPTNTLSHFTSDSQTSTNNHVGRSIENKISLFK</sequence>
<evidence type="ECO:0000256" key="1">
    <source>
        <dbReference type="SAM" id="MobiDB-lite"/>
    </source>
</evidence>
<dbReference type="EMBL" id="KE145355">
    <property type="protein sequence ID" value="EPE34943.1"/>
    <property type="molecule type" value="Genomic_DNA"/>
</dbReference>
<dbReference type="GeneID" id="19469684"/>
<keyword evidence="3" id="KW-1185">Reference proteome</keyword>
<accession>S3E9G3</accession>
<feature type="compositionally biased region" description="Basic and acidic residues" evidence="1">
    <location>
        <begin position="126"/>
        <end position="137"/>
    </location>
</feature>